<dbReference type="SMART" id="SM00028">
    <property type="entry name" value="TPR"/>
    <property type="match status" value="3"/>
</dbReference>
<evidence type="ECO:0000256" key="2">
    <source>
        <dbReference type="SAM" id="MobiDB-lite"/>
    </source>
</evidence>
<protein>
    <recommendedName>
        <fullName evidence="4">Cns1/TTC4 wheel domain-containing protein</fullName>
    </recommendedName>
</protein>
<dbReference type="InterPro" id="IPR019734">
    <property type="entry name" value="TPR_rpt"/>
</dbReference>
<dbReference type="EMBL" id="HBGR01006878">
    <property type="protein sequence ID" value="CAD9378894.1"/>
    <property type="molecule type" value="Transcribed_RNA"/>
</dbReference>
<evidence type="ECO:0000313" key="3">
    <source>
        <dbReference type="EMBL" id="CAD9378894.1"/>
    </source>
</evidence>
<evidence type="ECO:0000256" key="1">
    <source>
        <dbReference type="ARBA" id="ARBA00022803"/>
    </source>
</evidence>
<keyword evidence="1" id="KW-0802">TPR repeat</keyword>
<feature type="region of interest" description="Disordered" evidence="2">
    <location>
        <begin position="356"/>
        <end position="382"/>
    </location>
</feature>
<accession>A0A7S2AVU7</accession>
<name>A0A7S2AVU7_9CHLO</name>
<dbReference type="InterPro" id="IPR011990">
    <property type="entry name" value="TPR-like_helical_dom_sf"/>
</dbReference>
<dbReference type="SUPFAM" id="SSF48452">
    <property type="entry name" value="TPR-like"/>
    <property type="match status" value="1"/>
</dbReference>
<sequence>MDVHALRAALDATAARTKQQPLQLSEEELEDAHGIAKRVLARETQPLIIRAHDGTPVAVHELQAEAEDLPSTATTKLATGVAASEMKSRRHLPTEHAPRRRDDENSSNNNNGGDDDDDDDTVHRDQLPESIALLEKSESEKQRGNALYQEGSFDMARVCYERALTILDTPPLVCTPSANRASVPLRTNLASTLLNLGEDALALRQCDLALHTDATCVKALYRRSLVYQRRGLYRAAMSDLDKALALLGDGGKGSADIKAALDACEDALLEQNDAGPDAMEDLRAEASAKAAKQGGKGDYAAASDVADAGNSAGESSTSQLATKAARKFLEQMVADARHEYSSKGHCDARVMLRHPHSHDGTLSASEGDDGTTESTTPTHGVGRINIEHAFSTAQSLDECLCFVRGQHVLTSADAVAFVVRKRDVLYPKVWWASADWPFAVGEGTEDDNGTVDEADAAVDGVFVEVEERDTGRRASVFLLADHATKELGEPIALSEDCSLLAGESRILV</sequence>
<dbReference type="PANTHER" id="PTHR46423:SF1">
    <property type="entry name" value="RNA POLYMERASE II-ASSOCIATED PROTEIN 3"/>
    <property type="match status" value="1"/>
</dbReference>
<feature type="region of interest" description="Disordered" evidence="2">
    <location>
        <begin position="80"/>
        <end position="123"/>
    </location>
</feature>
<dbReference type="InterPro" id="IPR051966">
    <property type="entry name" value="RPAP3"/>
</dbReference>
<dbReference type="Gene3D" id="1.25.40.10">
    <property type="entry name" value="Tetratricopeptide repeat domain"/>
    <property type="match status" value="1"/>
</dbReference>
<gene>
    <name evidence="3" type="ORF">PPRO1471_LOCUS4583</name>
</gene>
<proteinExistence type="predicted"/>
<dbReference type="AlphaFoldDB" id="A0A7S2AVU7"/>
<dbReference type="GO" id="GO:0101031">
    <property type="term" value="C:protein folding chaperone complex"/>
    <property type="evidence" value="ECO:0007669"/>
    <property type="project" value="TreeGrafter"/>
</dbReference>
<feature type="compositionally biased region" description="Basic and acidic residues" evidence="2">
    <location>
        <begin position="92"/>
        <end position="104"/>
    </location>
</feature>
<evidence type="ECO:0008006" key="4">
    <source>
        <dbReference type="Google" id="ProtNLM"/>
    </source>
</evidence>
<organism evidence="3">
    <name type="scientific">Pycnococcus provasolii</name>
    <dbReference type="NCBI Taxonomy" id="41880"/>
    <lineage>
        <taxon>Eukaryota</taxon>
        <taxon>Viridiplantae</taxon>
        <taxon>Chlorophyta</taxon>
        <taxon>Pseudoscourfieldiophyceae</taxon>
        <taxon>Pseudoscourfieldiales</taxon>
        <taxon>Pycnococcaceae</taxon>
        <taxon>Pycnococcus</taxon>
    </lineage>
</organism>
<dbReference type="PANTHER" id="PTHR46423">
    <property type="entry name" value="RNA POLYMERASE II-ASSOCIATED PROTEIN 3"/>
    <property type="match status" value="1"/>
</dbReference>
<reference evidence="3" key="1">
    <citation type="submission" date="2021-01" db="EMBL/GenBank/DDBJ databases">
        <authorList>
            <person name="Corre E."/>
            <person name="Pelletier E."/>
            <person name="Niang G."/>
            <person name="Scheremetjew M."/>
            <person name="Finn R."/>
            <person name="Kale V."/>
            <person name="Holt S."/>
            <person name="Cochrane G."/>
            <person name="Meng A."/>
            <person name="Brown T."/>
            <person name="Cohen L."/>
        </authorList>
    </citation>
    <scope>NUCLEOTIDE SEQUENCE</scope>
    <source>
        <strain evidence="3">RCC733</strain>
    </source>
</reference>